<protein>
    <submittedName>
        <fullName evidence="3">Cell wall hydrolase</fullName>
    </submittedName>
</protein>
<dbReference type="AlphaFoldDB" id="A0A365KQS4"/>
<proteinExistence type="predicted"/>
<dbReference type="InterPro" id="IPR042047">
    <property type="entry name" value="SleB_dom1"/>
</dbReference>
<evidence type="ECO:0000313" key="4">
    <source>
        <dbReference type="Proteomes" id="UP000251002"/>
    </source>
</evidence>
<dbReference type="InterPro" id="IPR036365">
    <property type="entry name" value="PGBD-like_sf"/>
</dbReference>
<name>A0A365KQS4_9BACL</name>
<sequence>MFRSIFIGNFYLEDKTIRVHFYRQESFLEWRETMKILNQNIFGGAVLAVVFLCLPLAEAQAAQHRISGPGVDNGEEIREQLARMGYYDEDVTGYFNFITSNAVTRFQEDYGLPTTGIVGPMTQMKLENVEMMAKIVHGEARGESFIGKVGVAAVVLNRIESPDFPDSTEEVIFQRNAFTAVIDDQYLLTPNRSAYDAVKEAMDGADPTMGAVFYYNPAGVTDDWIFSRTVLTQIGRHFFAE</sequence>
<comment type="caution">
    <text evidence="3">The sequence shown here is derived from an EMBL/GenBank/DDBJ whole genome shotgun (WGS) entry which is preliminary data.</text>
</comment>
<reference evidence="3 4" key="1">
    <citation type="submission" date="2018-06" db="EMBL/GenBank/DDBJ databases">
        <title>The draft genome sequences of strains SCU63 and S1.</title>
        <authorList>
            <person name="Gan L."/>
        </authorList>
    </citation>
    <scope>NUCLEOTIDE SEQUENCE [LARGE SCALE GENOMIC DNA]</scope>
    <source>
        <strain evidence="3 4">SCU63</strain>
    </source>
</reference>
<dbReference type="InterPro" id="IPR036366">
    <property type="entry name" value="PGBDSf"/>
</dbReference>
<dbReference type="Pfam" id="PF07486">
    <property type="entry name" value="Hydrolase_2"/>
    <property type="match status" value="1"/>
</dbReference>
<dbReference type="Pfam" id="PF01471">
    <property type="entry name" value="PG_binding_1"/>
    <property type="match status" value="1"/>
</dbReference>
<dbReference type="Gene3D" id="1.10.101.10">
    <property type="entry name" value="PGBD-like superfamily/PGBD"/>
    <property type="match status" value="1"/>
</dbReference>
<dbReference type="EMBL" id="QLZR01000006">
    <property type="protein sequence ID" value="RAZ75455.1"/>
    <property type="molecule type" value="Genomic_DNA"/>
</dbReference>
<evidence type="ECO:0000313" key="3">
    <source>
        <dbReference type="EMBL" id="RAZ75455.1"/>
    </source>
</evidence>
<dbReference type="SUPFAM" id="SSF47090">
    <property type="entry name" value="PGBD-like"/>
    <property type="match status" value="1"/>
</dbReference>
<keyword evidence="3" id="KW-0378">Hydrolase</keyword>
<dbReference type="InterPro" id="IPR011105">
    <property type="entry name" value="Cell_wall_hydrolase_SleB"/>
</dbReference>
<accession>A0A365KQS4</accession>
<organism evidence="3 4">
    <name type="scientific">Planococcus halotolerans</name>
    <dbReference type="NCBI Taxonomy" id="2233542"/>
    <lineage>
        <taxon>Bacteria</taxon>
        <taxon>Bacillati</taxon>
        <taxon>Bacillota</taxon>
        <taxon>Bacilli</taxon>
        <taxon>Bacillales</taxon>
        <taxon>Caryophanaceae</taxon>
        <taxon>Planococcus</taxon>
    </lineage>
</organism>
<dbReference type="Gene3D" id="1.10.10.2520">
    <property type="entry name" value="Cell wall hydrolase SleB, domain 1"/>
    <property type="match status" value="1"/>
</dbReference>
<dbReference type="Proteomes" id="UP000251002">
    <property type="component" value="Unassembled WGS sequence"/>
</dbReference>
<gene>
    <name evidence="3" type="ORF">DP120_13865</name>
</gene>
<dbReference type="InterPro" id="IPR002477">
    <property type="entry name" value="Peptidoglycan-bd-like"/>
</dbReference>
<keyword evidence="4" id="KW-1185">Reference proteome</keyword>
<feature type="domain" description="Cell wall hydrolase SleB" evidence="2">
    <location>
        <begin position="142"/>
        <end position="240"/>
    </location>
</feature>
<feature type="domain" description="Peptidoglycan binding-like" evidence="1">
    <location>
        <begin position="75"/>
        <end position="125"/>
    </location>
</feature>
<evidence type="ECO:0000259" key="1">
    <source>
        <dbReference type="Pfam" id="PF01471"/>
    </source>
</evidence>
<evidence type="ECO:0000259" key="2">
    <source>
        <dbReference type="Pfam" id="PF07486"/>
    </source>
</evidence>
<dbReference type="GO" id="GO:0016787">
    <property type="term" value="F:hydrolase activity"/>
    <property type="evidence" value="ECO:0007669"/>
    <property type="project" value="UniProtKB-KW"/>
</dbReference>
<dbReference type="Gene3D" id="6.20.240.60">
    <property type="match status" value="1"/>
</dbReference>